<feature type="signal peptide" evidence="1">
    <location>
        <begin position="1"/>
        <end position="20"/>
    </location>
</feature>
<proteinExistence type="predicted"/>
<name>A0A444WI96_9FLAO</name>
<dbReference type="EMBL" id="JUIW01000001">
    <property type="protein sequence ID" value="RYJ45578.1"/>
    <property type="molecule type" value="Genomic_DNA"/>
</dbReference>
<gene>
    <name evidence="2" type="ORF">NU09_0170</name>
</gene>
<sequence>MKNFLLVIALSFISVNTAFSQAGISVTPGRLYYRTGKGNSVSQFVKITNPTEKELEIGTSFSDWEYEESGKNQILDANTLETSCSDWIQILPSSFLVIKPGETKQVEIILKVPQDANTEIPVHTSMIFFTQLNPGKTTDKNGASIQVTVRMGVKIYHSFQQENESVIEFVDFLSYADDDNNKVLELKIENQSKIWADGTIKWELFNNSTGKKTILKESEFYTLPDNIRSLKQVLPSDLPKGDYTVSAILTYGEKDVIKIAELEFSL</sequence>
<keyword evidence="3" id="KW-1185">Reference proteome</keyword>
<organism evidence="2 3">
    <name type="scientific">Flavobacterium beibuense</name>
    <dbReference type="NCBI Taxonomy" id="657326"/>
    <lineage>
        <taxon>Bacteria</taxon>
        <taxon>Pseudomonadati</taxon>
        <taxon>Bacteroidota</taxon>
        <taxon>Flavobacteriia</taxon>
        <taxon>Flavobacteriales</taxon>
        <taxon>Flavobacteriaceae</taxon>
        <taxon>Flavobacterium</taxon>
    </lineage>
</organism>
<feature type="chain" id="PRO_5019193937" description="Molecular chaperone" evidence="1">
    <location>
        <begin position="21"/>
        <end position="266"/>
    </location>
</feature>
<keyword evidence="1" id="KW-0732">Signal</keyword>
<dbReference type="AlphaFoldDB" id="A0A444WI96"/>
<evidence type="ECO:0008006" key="4">
    <source>
        <dbReference type="Google" id="ProtNLM"/>
    </source>
</evidence>
<evidence type="ECO:0000313" key="3">
    <source>
        <dbReference type="Proteomes" id="UP000289775"/>
    </source>
</evidence>
<protein>
    <recommendedName>
        <fullName evidence="4">Molecular chaperone</fullName>
    </recommendedName>
</protein>
<accession>A0A444WI96</accession>
<dbReference type="RefSeq" id="WP_129749354.1">
    <property type="nucleotide sequence ID" value="NZ_JUIW01000001.1"/>
</dbReference>
<dbReference type="Proteomes" id="UP000289775">
    <property type="component" value="Unassembled WGS sequence"/>
</dbReference>
<comment type="caution">
    <text evidence="2">The sequence shown here is derived from an EMBL/GenBank/DDBJ whole genome shotgun (WGS) entry which is preliminary data.</text>
</comment>
<dbReference type="OrthoDB" id="1419910at2"/>
<evidence type="ECO:0000313" key="2">
    <source>
        <dbReference type="EMBL" id="RYJ45578.1"/>
    </source>
</evidence>
<dbReference type="SUPFAM" id="SSF49354">
    <property type="entry name" value="PapD-like"/>
    <property type="match status" value="1"/>
</dbReference>
<reference evidence="2 3" key="1">
    <citation type="submission" date="2014-12" db="EMBL/GenBank/DDBJ databases">
        <title>Genome sequence of Flavobacterium beibuense RSKm HC5.</title>
        <authorList>
            <person name="Kim J.F."/>
            <person name="Song J.Y."/>
            <person name="Kwak M.-J."/>
            <person name="Lee S.-W."/>
        </authorList>
    </citation>
    <scope>NUCLEOTIDE SEQUENCE [LARGE SCALE GENOMIC DNA]</scope>
    <source>
        <strain evidence="2 3">RSKm HC5</strain>
    </source>
</reference>
<dbReference type="InterPro" id="IPR008962">
    <property type="entry name" value="PapD-like_sf"/>
</dbReference>
<evidence type="ECO:0000256" key="1">
    <source>
        <dbReference type="SAM" id="SignalP"/>
    </source>
</evidence>